<sequence length="50" mass="5457">MVNRETISNRVTTLRMPTMGAYVPNMYLTQSSVPGVNGNASNNDNQTVLV</sequence>
<evidence type="ECO:0000313" key="1">
    <source>
        <dbReference type="EMBL" id="CAF5126567.1"/>
    </source>
</evidence>
<protein>
    <submittedName>
        <fullName evidence="1">Uncharacterized protein</fullName>
    </submittedName>
</protein>
<organism evidence="1 2">
    <name type="scientific">Rotaria socialis</name>
    <dbReference type="NCBI Taxonomy" id="392032"/>
    <lineage>
        <taxon>Eukaryota</taxon>
        <taxon>Metazoa</taxon>
        <taxon>Spiralia</taxon>
        <taxon>Gnathifera</taxon>
        <taxon>Rotifera</taxon>
        <taxon>Eurotatoria</taxon>
        <taxon>Bdelloidea</taxon>
        <taxon>Philodinida</taxon>
        <taxon>Philodinidae</taxon>
        <taxon>Rotaria</taxon>
    </lineage>
</organism>
<dbReference type="Proteomes" id="UP000663848">
    <property type="component" value="Unassembled WGS sequence"/>
</dbReference>
<comment type="caution">
    <text evidence="1">The sequence shown here is derived from an EMBL/GenBank/DDBJ whole genome shotgun (WGS) entry which is preliminary data.</text>
</comment>
<evidence type="ECO:0000313" key="2">
    <source>
        <dbReference type="Proteomes" id="UP000663848"/>
    </source>
</evidence>
<feature type="non-terminal residue" evidence="1">
    <location>
        <position position="50"/>
    </location>
</feature>
<dbReference type="AlphaFoldDB" id="A0A822FI89"/>
<reference evidence="1" key="1">
    <citation type="submission" date="2021-02" db="EMBL/GenBank/DDBJ databases">
        <authorList>
            <person name="Nowell W R."/>
        </authorList>
    </citation>
    <scope>NUCLEOTIDE SEQUENCE</scope>
</reference>
<dbReference type="EMBL" id="CAJOBR010082540">
    <property type="protein sequence ID" value="CAF5126567.1"/>
    <property type="molecule type" value="Genomic_DNA"/>
</dbReference>
<proteinExistence type="predicted"/>
<accession>A0A822FI89</accession>
<gene>
    <name evidence="1" type="ORF">QYT958_LOCUS46437</name>
</gene>
<name>A0A822FI89_9BILA</name>